<evidence type="ECO:0000256" key="9">
    <source>
        <dbReference type="ARBA" id="ARBA00023152"/>
    </source>
</evidence>
<evidence type="ECO:0000313" key="14">
    <source>
        <dbReference type="Proteomes" id="UP000287798"/>
    </source>
</evidence>
<dbReference type="EC" id="1.2.4.2" evidence="5"/>
<dbReference type="NCBIfam" id="NF006914">
    <property type="entry name" value="PRK09404.1"/>
    <property type="match status" value="1"/>
</dbReference>
<evidence type="ECO:0000256" key="10">
    <source>
        <dbReference type="ARBA" id="ARBA00030680"/>
    </source>
</evidence>
<keyword evidence="9" id="KW-0324">Glycolysis</keyword>
<evidence type="ECO:0000313" key="13">
    <source>
        <dbReference type="EMBL" id="RRQ20547.1"/>
    </source>
</evidence>
<dbReference type="SUPFAM" id="SSF52518">
    <property type="entry name" value="Thiamin diphosphate-binding fold (THDP-binding)"/>
    <property type="match status" value="2"/>
</dbReference>
<dbReference type="EMBL" id="QZMU01000001">
    <property type="protein sequence ID" value="RRQ20547.1"/>
    <property type="molecule type" value="Genomic_DNA"/>
</dbReference>
<dbReference type="Gene3D" id="3.40.50.11610">
    <property type="entry name" value="Multifunctional 2-oxoglutarate metabolism enzyme, C-terminal domain"/>
    <property type="match status" value="1"/>
</dbReference>
<comment type="catalytic activity">
    <reaction evidence="11">
        <text>N(6)-[(R)-lipoyl]-L-lysyl-[protein] + 2-oxoglutarate + H(+) = N(6)-[(R)-S(8)-succinyldihydrolipoyl]-L-lysyl-[protein] + CO2</text>
        <dbReference type="Rhea" id="RHEA:12188"/>
        <dbReference type="Rhea" id="RHEA-COMP:10474"/>
        <dbReference type="Rhea" id="RHEA-COMP:20092"/>
        <dbReference type="ChEBI" id="CHEBI:15378"/>
        <dbReference type="ChEBI" id="CHEBI:16526"/>
        <dbReference type="ChEBI" id="CHEBI:16810"/>
        <dbReference type="ChEBI" id="CHEBI:83099"/>
        <dbReference type="ChEBI" id="CHEBI:83120"/>
        <dbReference type="EC" id="1.2.4.2"/>
    </reaction>
</comment>
<dbReference type="InterPro" id="IPR042179">
    <property type="entry name" value="KGD_C_sf"/>
</dbReference>
<dbReference type="FunFam" id="3.40.50.970:FF:000014">
    <property type="entry name" value="2-oxoglutarate dehydrogenase E1 component"/>
    <property type="match status" value="1"/>
</dbReference>
<dbReference type="GO" id="GO:0004591">
    <property type="term" value="F:oxoglutarate dehydrogenase (succinyl-transferring) activity"/>
    <property type="evidence" value="ECO:0007669"/>
    <property type="project" value="UniProtKB-EC"/>
</dbReference>
<dbReference type="Gene3D" id="3.40.50.970">
    <property type="match status" value="1"/>
</dbReference>
<comment type="function">
    <text evidence="2">E1 component of the 2-oxoglutarate dehydrogenase (OGDH) complex which catalyzes the decarboxylation of 2-oxoglutarate, the first step in the conversion of 2-oxoglutarate to succinyl-CoA and CO(2).</text>
</comment>
<evidence type="ECO:0000256" key="5">
    <source>
        <dbReference type="ARBA" id="ARBA00012280"/>
    </source>
</evidence>
<dbReference type="CDD" id="cd02016">
    <property type="entry name" value="TPP_E1_OGDC_like"/>
    <property type="match status" value="1"/>
</dbReference>
<evidence type="ECO:0000256" key="4">
    <source>
        <dbReference type="ARBA" id="ARBA00011301"/>
    </source>
</evidence>
<dbReference type="PANTHER" id="PTHR23152">
    <property type="entry name" value="2-OXOGLUTARATE DEHYDROGENASE"/>
    <property type="match status" value="1"/>
</dbReference>
<comment type="caution">
    <text evidence="13">The sequence shown here is derived from an EMBL/GenBank/DDBJ whole genome shotgun (WGS) entry which is preliminary data.</text>
</comment>
<evidence type="ECO:0000256" key="7">
    <source>
        <dbReference type="ARBA" id="ARBA00023002"/>
    </source>
</evidence>
<feature type="domain" description="Transketolase-like pyrimidine-binding" evidence="12">
    <location>
        <begin position="595"/>
        <end position="788"/>
    </location>
</feature>
<dbReference type="InterPro" id="IPR029061">
    <property type="entry name" value="THDP-binding"/>
</dbReference>
<organism evidence="13 14">
    <name type="scientific">Thiohalobacter thiocyanaticus</name>
    <dbReference type="NCBI Taxonomy" id="585455"/>
    <lineage>
        <taxon>Bacteria</taxon>
        <taxon>Pseudomonadati</taxon>
        <taxon>Pseudomonadota</taxon>
        <taxon>Gammaproteobacteria</taxon>
        <taxon>Thiohalobacterales</taxon>
        <taxon>Thiohalobacteraceae</taxon>
        <taxon>Thiohalobacter</taxon>
    </lineage>
</organism>
<dbReference type="PANTHER" id="PTHR23152:SF4">
    <property type="entry name" value="2-OXOADIPATE DEHYDROGENASE COMPLEX COMPONENT E1"/>
    <property type="match status" value="1"/>
</dbReference>
<keyword evidence="14" id="KW-1185">Reference proteome</keyword>
<dbReference type="GO" id="GO:0006096">
    <property type="term" value="P:glycolytic process"/>
    <property type="evidence" value="ECO:0007669"/>
    <property type="project" value="UniProtKB-KW"/>
</dbReference>
<dbReference type="Pfam" id="PF00676">
    <property type="entry name" value="E1_dh"/>
    <property type="match status" value="1"/>
</dbReference>
<reference evidence="13 14" key="1">
    <citation type="journal article" date="2010" name="Int. J. Syst. Evol. Microbiol.">
        <title>Thiohalobacter thiocyanaticus gen. nov., sp. nov., a moderately halophilic, sulfur-oxidizing gammaproteobacterium from hypersaline lakes, that utilizes thiocyanate.</title>
        <authorList>
            <person name="Sorokin D.Y."/>
            <person name="Kovaleva O.L."/>
            <person name="Tourova T.P."/>
            <person name="Muyzer G."/>
        </authorList>
    </citation>
    <scope>NUCLEOTIDE SEQUENCE [LARGE SCALE GENOMIC DNA]</scope>
    <source>
        <strain evidence="13 14">Hrh1</strain>
    </source>
</reference>
<keyword evidence="8" id="KW-0786">Thiamine pyrophosphate</keyword>
<comment type="subunit">
    <text evidence="4">Homodimer. Part of the 2-oxoglutarate dehydrogenase (OGDH) complex composed of E1 (2-oxoglutarate dehydrogenase), E2 (dihydrolipoamide succinyltransferase) and E3 (dihydrolipoamide dehydrogenase); the complex contains multiple copies of the three enzymatic components (E1, E2 and E3).</text>
</comment>
<evidence type="ECO:0000256" key="3">
    <source>
        <dbReference type="ARBA" id="ARBA00006936"/>
    </source>
</evidence>
<protein>
    <recommendedName>
        <fullName evidence="6">2-oxoglutarate dehydrogenase E1 component</fullName>
        <ecNumber evidence="5">1.2.4.2</ecNumber>
    </recommendedName>
    <alternativeName>
        <fullName evidence="10">Alpha-ketoglutarate dehydrogenase</fullName>
    </alternativeName>
</protein>
<dbReference type="FunFam" id="3.40.50.12470:FF:000009">
    <property type="entry name" value="2-oxoglutarate dehydrogenase E1 component"/>
    <property type="match status" value="1"/>
</dbReference>
<dbReference type="Gene3D" id="1.10.287.1150">
    <property type="entry name" value="TPP helical domain"/>
    <property type="match status" value="1"/>
</dbReference>
<dbReference type="PIRSF" id="PIRSF000157">
    <property type="entry name" value="Oxoglu_dh_E1"/>
    <property type="match status" value="1"/>
</dbReference>
<dbReference type="InterPro" id="IPR005475">
    <property type="entry name" value="Transketolase-like_Pyr-bd"/>
</dbReference>
<dbReference type="NCBIfam" id="TIGR00239">
    <property type="entry name" value="2oxo_dh_E1"/>
    <property type="match status" value="1"/>
</dbReference>
<keyword evidence="7 13" id="KW-0560">Oxidoreductase</keyword>
<dbReference type="NCBIfam" id="NF008907">
    <property type="entry name" value="PRK12270.1"/>
    <property type="match status" value="1"/>
</dbReference>
<name>A0A426QFM6_9GAMM</name>
<evidence type="ECO:0000256" key="2">
    <source>
        <dbReference type="ARBA" id="ARBA00003906"/>
    </source>
</evidence>
<dbReference type="GO" id="GO:0045252">
    <property type="term" value="C:oxoglutarate dehydrogenase complex"/>
    <property type="evidence" value="ECO:0007669"/>
    <property type="project" value="TreeGrafter"/>
</dbReference>
<dbReference type="OrthoDB" id="9759785at2"/>
<dbReference type="AlphaFoldDB" id="A0A426QFM6"/>
<evidence type="ECO:0000256" key="6">
    <source>
        <dbReference type="ARBA" id="ARBA00013321"/>
    </source>
</evidence>
<sequence>MQQLWADSQLTGHNAAYLDELYDRYLEDPAQVEEHWRTFFDMLPTVDPARREDSHTAIREQFRTLTRRPAGRSGPAPTATASHEEKQIRVLQLINAYRFRAHQIADIDPLGLRERPDIPELKPAHHGLTDADLDLVFDTGSLAGVERTSLSEILDLLDCTYAGHIGVEYMHITETGEKRWLQQRLESCAGPPRFAEETRLRILDRLTAAEGLERYLHNRYVGQKRFSLEGGDSLIPILDELIQRGGVHGVKELVIGMAHRGRLNVLVNIMGKTPAELFQEFEGKAGRESSGSGDVKYHLGFSSDIQTQGGPVHINLAFNPSHLEIADPVVEGSVRARQDRRNDTEGASVVPVLIHGDAAFAGQGVVMETFNMSQSRGYSTKGTVHLVINNQIGFTTSYQRDARSTQYCTDIAKMVNAPILHVNGDDPEAVLFVTQIALDYRMTYHKDVVIDLVCYRRHGHSEADEPTATQPLMYHSIKQKPSARSLYAQLLVEAGLIDAQTPERLLEEYRDALDAGRSVVKELIPAEQSPYPHAVDWKPYIGRSCTADVHTAIDAARLKRLWQGLSSLPEGFEIHPNVGKIMENRRKMTAGALAIDWGYAETMAYASLVTEGYPVRLSGQDSGRGTFFHRHAVLSNQVDGTPYVPLRNIAPDQANFLVINSLLSEEAVLAFEYGYATTDPGTLVIWEAQFGDFANNAQVVIDQFISAGEQKWNRLCGLVMFLPHGYEGQGPEHSSARLERYLQLCAEQNMQVCVPTTPAQIFHLLRQQMLNTCRKPLVVMTPKSLLRHRLAVSRLEDLTAGNFHAVIPEVDELDPGAVNRVILCSGKVYYELLEKRREVGLDDVAIIRLERLYPFPETILRQTLEQYPNVETYIWCQEEPRNQGAWYSTQHHLYAALPCDSPLEYVGRPFSAAPAVGYNWLHVQQQHRLVAEALGLEASG</sequence>
<dbReference type="InterPro" id="IPR032106">
    <property type="entry name" value="2-oxogl_dehyd_N"/>
</dbReference>
<gene>
    <name evidence="13" type="ORF">D6C00_00155</name>
</gene>
<dbReference type="Pfam" id="PF02779">
    <property type="entry name" value="Transket_pyr"/>
    <property type="match status" value="1"/>
</dbReference>
<dbReference type="GO" id="GO:0006099">
    <property type="term" value="P:tricarboxylic acid cycle"/>
    <property type="evidence" value="ECO:0007669"/>
    <property type="project" value="TreeGrafter"/>
</dbReference>
<dbReference type="InterPro" id="IPR001017">
    <property type="entry name" value="DH_E1"/>
</dbReference>
<dbReference type="Pfam" id="PF16870">
    <property type="entry name" value="OxoGdeHyase_C"/>
    <property type="match status" value="1"/>
</dbReference>
<dbReference type="GO" id="GO:0030976">
    <property type="term" value="F:thiamine pyrophosphate binding"/>
    <property type="evidence" value="ECO:0007669"/>
    <property type="project" value="InterPro"/>
</dbReference>
<accession>A0A426QFM6</accession>
<dbReference type="FunFam" id="1.10.287.1150:FF:000004">
    <property type="entry name" value="2-oxoglutarate dehydrogenase E1 component"/>
    <property type="match status" value="1"/>
</dbReference>
<dbReference type="RefSeq" id="WP_125179763.1">
    <property type="nucleotide sequence ID" value="NZ_QZMU01000001.1"/>
</dbReference>
<dbReference type="InterPro" id="IPR031717">
    <property type="entry name" value="ODO-1/KGD_C"/>
</dbReference>
<dbReference type="GO" id="GO:0005829">
    <property type="term" value="C:cytosol"/>
    <property type="evidence" value="ECO:0007669"/>
    <property type="project" value="TreeGrafter"/>
</dbReference>
<comment type="cofactor">
    <cofactor evidence="1">
        <name>thiamine diphosphate</name>
        <dbReference type="ChEBI" id="CHEBI:58937"/>
    </cofactor>
</comment>
<evidence type="ECO:0000256" key="1">
    <source>
        <dbReference type="ARBA" id="ARBA00001964"/>
    </source>
</evidence>
<comment type="similarity">
    <text evidence="3">Belongs to the alpha-ketoglutarate dehydrogenase family.</text>
</comment>
<evidence type="ECO:0000256" key="11">
    <source>
        <dbReference type="ARBA" id="ARBA00051911"/>
    </source>
</evidence>
<dbReference type="Gene3D" id="3.40.50.12470">
    <property type="match status" value="1"/>
</dbReference>
<dbReference type="InterPro" id="IPR011603">
    <property type="entry name" value="2oxoglutarate_DH_E1"/>
</dbReference>
<dbReference type="Proteomes" id="UP000287798">
    <property type="component" value="Unassembled WGS sequence"/>
</dbReference>
<proteinExistence type="inferred from homology"/>
<dbReference type="Pfam" id="PF16078">
    <property type="entry name" value="2-oxogl_dehyd_N"/>
    <property type="match status" value="1"/>
</dbReference>
<evidence type="ECO:0000256" key="8">
    <source>
        <dbReference type="ARBA" id="ARBA00023052"/>
    </source>
</evidence>
<evidence type="ECO:0000259" key="12">
    <source>
        <dbReference type="SMART" id="SM00861"/>
    </source>
</evidence>
<dbReference type="SMART" id="SM00861">
    <property type="entry name" value="Transket_pyr"/>
    <property type="match status" value="1"/>
</dbReference>